<evidence type="ECO:0000313" key="2">
    <source>
        <dbReference type="Proteomes" id="UP001569428"/>
    </source>
</evidence>
<gene>
    <name evidence="1" type="ORF">ACCI49_22365</name>
</gene>
<keyword evidence="2" id="KW-1185">Reference proteome</keyword>
<comment type="caution">
    <text evidence="1">The sequence shown here is derived from an EMBL/GenBank/DDBJ whole genome shotgun (WGS) entry which is preliminary data.</text>
</comment>
<dbReference type="RefSeq" id="WP_371841450.1">
    <property type="nucleotide sequence ID" value="NZ_JBGMEK010000115.1"/>
</dbReference>
<organism evidence="1 2">
    <name type="scientific">Microbulbifer epialgicus</name>
    <dbReference type="NCBI Taxonomy" id="393907"/>
    <lineage>
        <taxon>Bacteria</taxon>
        <taxon>Pseudomonadati</taxon>
        <taxon>Pseudomonadota</taxon>
        <taxon>Gammaproteobacteria</taxon>
        <taxon>Cellvibrionales</taxon>
        <taxon>Microbulbiferaceae</taxon>
        <taxon>Microbulbifer</taxon>
    </lineage>
</organism>
<reference evidence="1 2" key="1">
    <citation type="submission" date="2024-08" db="EMBL/GenBank/DDBJ databases">
        <authorList>
            <person name="Ishaq N."/>
        </authorList>
    </citation>
    <scope>NUCLEOTIDE SEQUENCE [LARGE SCALE GENOMIC DNA]</scope>
    <source>
        <strain evidence="1 2">DSM 18651</strain>
    </source>
</reference>
<name>A0ABV4P6B0_9GAMM</name>
<dbReference type="EMBL" id="JBGMEK010000115">
    <property type="protein sequence ID" value="MFA0813636.1"/>
    <property type="molecule type" value="Genomic_DNA"/>
</dbReference>
<protein>
    <submittedName>
        <fullName evidence="1">Uncharacterized protein</fullName>
    </submittedName>
</protein>
<evidence type="ECO:0000313" key="1">
    <source>
        <dbReference type="EMBL" id="MFA0813636.1"/>
    </source>
</evidence>
<sequence>MTSEEKVGPDQMLAPKKYMFTKGSGGALKIAAVTNAGAAYRQDLEERFNSKLDQLALALKKGPEYKWSSDLRLAVFTKAGPMRKFISAWVN</sequence>
<accession>A0ABV4P6B0</accession>
<proteinExistence type="predicted"/>
<dbReference type="Proteomes" id="UP001569428">
    <property type="component" value="Unassembled WGS sequence"/>
</dbReference>